<keyword evidence="15" id="KW-0413">Isomerase</keyword>
<dbReference type="Proteomes" id="UP000287168">
    <property type="component" value="Unassembled WGS sequence"/>
</dbReference>
<dbReference type="Pfam" id="PF02737">
    <property type="entry name" value="3HCDH_N"/>
    <property type="match status" value="1"/>
</dbReference>
<dbReference type="EC" id="4.2.1.17" evidence="4"/>
<comment type="similarity">
    <text evidence="3">In the N-terminal section; belongs to the enoyl-CoA hydratase/isomerase family.</text>
</comment>
<comment type="catalytic activity">
    <reaction evidence="12">
        <text>a (3S)-3-hydroxyacyl-CoA + NAD(+) = a 3-oxoacyl-CoA + NADH + H(+)</text>
        <dbReference type="Rhea" id="RHEA:22432"/>
        <dbReference type="ChEBI" id="CHEBI:15378"/>
        <dbReference type="ChEBI" id="CHEBI:57318"/>
        <dbReference type="ChEBI" id="CHEBI:57540"/>
        <dbReference type="ChEBI" id="CHEBI:57945"/>
        <dbReference type="ChEBI" id="CHEBI:90726"/>
        <dbReference type="EC" id="1.1.1.35"/>
    </reaction>
</comment>
<dbReference type="InterPro" id="IPR006108">
    <property type="entry name" value="3HC_DH_C"/>
</dbReference>
<dbReference type="AlphaFoldDB" id="A0A3S3YHH1"/>
<dbReference type="CDD" id="cd06558">
    <property type="entry name" value="crotonase-like"/>
    <property type="match status" value="1"/>
</dbReference>
<evidence type="ECO:0000256" key="7">
    <source>
        <dbReference type="ARBA" id="ARBA00023002"/>
    </source>
</evidence>
<feature type="domain" description="3-hydroxyacyl-CoA dehydrogenase C-terminal" evidence="13">
    <location>
        <begin position="628"/>
        <end position="711"/>
    </location>
</feature>
<evidence type="ECO:0000256" key="2">
    <source>
        <dbReference type="ARBA" id="ARBA00007005"/>
    </source>
</evidence>
<feature type="domain" description="3-hydroxyacyl-CoA dehydrogenase C-terminal" evidence="13">
    <location>
        <begin position="497"/>
        <end position="592"/>
    </location>
</feature>
<dbReference type="SUPFAM" id="SSF52096">
    <property type="entry name" value="ClpP/crotonase"/>
    <property type="match status" value="1"/>
</dbReference>
<dbReference type="Gene3D" id="1.10.1040.50">
    <property type="match status" value="1"/>
</dbReference>
<comment type="pathway">
    <text evidence="1">Lipid metabolism; fatty acid beta-oxidation.</text>
</comment>
<reference evidence="15 16" key="1">
    <citation type="journal article" date="2015" name="Int. J. Syst. Evol. Microbiol.">
        <title>Gemmobacter intermedius sp. nov., isolated from a white stork (Ciconia ciconia).</title>
        <authorList>
            <person name="Kampfer P."/>
            <person name="Jerzak L."/>
            <person name="Wilharm G."/>
            <person name="Golke J."/>
            <person name="Busse H.J."/>
            <person name="Glaeser S.P."/>
        </authorList>
    </citation>
    <scope>NUCLEOTIDE SEQUENCE [LARGE SCALE GENOMIC DNA]</scope>
    <source>
        <strain evidence="15 16">119/4</strain>
    </source>
</reference>
<dbReference type="GO" id="GO:0070403">
    <property type="term" value="F:NAD+ binding"/>
    <property type="evidence" value="ECO:0007669"/>
    <property type="project" value="InterPro"/>
</dbReference>
<comment type="similarity">
    <text evidence="2">In the central section; belongs to the 3-hydroxyacyl-CoA dehydrogenase family.</text>
</comment>
<keyword evidence="16" id="KW-1185">Reference proteome</keyword>
<keyword evidence="5" id="KW-0276">Fatty acid metabolism</keyword>
<dbReference type="GO" id="GO:0016509">
    <property type="term" value="F:long-chain (3S)-3-hydroxyacyl-CoA dehydrogenase (NAD+) activity"/>
    <property type="evidence" value="ECO:0007669"/>
    <property type="project" value="TreeGrafter"/>
</dbReference>
<comment type="caution">
    <text evidence="15">The sequence shown here is derived from an EMBL/GenBank/DDBJ whole genome shotgun (WGS) entry which is preliminary data.</text>
</comment>
<keyword evidence="7 15" id="KW-0560">Oxidoreductase</keyword>
<organism evidence="15 16">
    <name type="scientific">Falsigemmobacter intermedius</name>
    <dbReference type="NCBI Taxonomy" id="1553448"/>
    <lineage>
        <taxon>Bacteria</taxon>
        <taxon>Pseudomonadati</taxon>
        <taxon>Pseudomonadota</taxon>
        <taxon>Alphaproteobacteria</taxon>
        <taxon>Rhodobacterales</taxon>
        <taxon>Paracoccaceae</taxon>
        <taxon>Falsigemmobacter</taxon>
    </lineage>
</organism>
<dbReference type="RefSeq" id="WP_128489622.1">
    <property type="nucleotide sequence ID" value="NZ_JBHLXB010000001.1"/>
</dbReference>
<sequence length="718" mass="74909">MSTTIWQGAQTTLSLAADGLAIFRITQEGAPFNTLGAALHRDLAALVAEVIARSEIRALLMTSGKPDFVVGADISEFGSLFAQDEAGIIATNAPLQSGFSALADLRVPVVVAIGGMALGGGLELALCADARVVSEKALLGVPEVKLGLFPGLGGTVRLPRLTGVEEAMKMIASGAPVPGAKALAIGLADELVPAEELEARAGALALRLAGDPAGLAERRRLLRGPVAGAEAVDFDRLIAATRKASPPHQPAAVCAAEMMENTSRLSRDEALQIETARFAALARSQAANALTGTFFAERQVKKAAQKAAGDAPRVSSLYVLGAGIMGGGIAWTAARAGMEVRVKDISEAALQKAMEEARRLAAREVARGRLSEEKAQACLARIRTQTDDNGADQADLVIEAVVEKLEVKRQVLAALEPLLRADAVIATNTSSLRVGDIAAALADPGRLVGMHFFNPVPVMPLLEVVRVKATRPEALALAVRCGLDLKKTPVVVSDCPGFLVNRILTAYINAFTRLVAEGVDFRAIDRAMEAWGWPMGPALLEDVVGMDTGAHVIEVISAGYPERMAADYPDVIAAMARAGRLGQKSGAGFYAWSRGSDGRLTRAEDPQADRLVEGLTGGVVKTLSEAEITERLMLPTLLEAICALEEGVVGSAAELDQALLLGIGFPAYAGGALRYADWIGAKALLARAEALCAGPAGAAAAPPALLREKARDNGRFYG</sequence>
<dbReference type="PANTHER" id="PTHR43612:SF3">
    <property type="entry name" value="TRIFUNCTIONAL ENZYME SUBUNIT ALPHA, MITOCHONDRIAL"/>
    <property type="match status" value="1"/>
</dbReference>
<dbReference type="FunFam" id="3.40.50.720:FF:000009">
    <property type="entry name" value="Fatty oxidation complex, alpha subunit"/>
    <property type="match status" value="1"/>
</dbReference>
<evidence type="ECO:0000256" key="10">
    <source>
        <dbReference type="ARBA" id="ARBA00023239"/>
    </source>
</evidence>
<gene>
    <name evidence="15" type="primary">fadB</name>
    <name evidence="15" type="ORF">EP867_12275</name>
</gene>
<dbReference type="SUPFAM" id="SSF51735">
    <property type="entry name" value="NAD(P)-binding Rossmann-fold domains"/>
    <property type="match status" value="1"/>
</dbReference>
<evidence type="ECO:0000256" key="12">
    <source>
        <dbReference type="ARBA" id="ARBA00049556"/>
    </source>
</evidence>
<dbReference type="Gene3D" id="3.40.50.720">
    <property type="entry name" value="NAD(P)-binding Rossmann-like Domain"/>
    <property type="match status" value="1"/>
</dbReference>
<protein>
    <recommendedName>
        <fullName evidence="4">enoyl-CoA hydratase</fullName>
        <ecNumber evidence="4">4.2.1.17</ecNumber>
    </recommendedName>
</protein>
<evidence type="ECO:0000256" key="3">
    <source>
        <dbReference type="ARBA" id="ARBA00008750"/>
    </source>
</evidence>
<evidence type="ECO:0000256" key="4">
    <source>
        <dbReference type="ARBA" id="ARBA00012076"/>
    </source>
</evidence>
<dbReference type="Pfam" id="PF00725">
    <property type="entry name" value="3HCDH"/>
    <property type="match status" value="2"/>
</dbReference>
<proteinExistence type="inferred from homology"/>
<evidence type="ECO:0000313" key="15">
    <source>
        <dbReference type="EMBL" id="RWY40440.1"/>
    </source>
</evidence>
<dbReference type="InterPro" id="IPR050136">
    <property type="entry name" value="FA_oxidation_alpha_subunit"/>
</dbReference>
<dbReference type="GO" id="GO:0004300">
    <property type="term" value="F:enoyl-CoA hydratase activity"/>
    <property type="evidence" value="ECO:0007669"/>
    <property type="project" value="UniProtKB-EC"/>
</dbReference>
<dbReference type="InterPro" id="IPR008927">
    <property type="entry name" value="6-PGluconate_DH-like_C_sf"/>
</dbReference>
<keyword evidence="8" id="KW-0520">NAD</keyword>
<dbReference type="GO" id="GO:0006635">
    <property type="term" value="P:fatty acid beta-oxidation"/>
    <property type="evidence" value="ECO:0007669"/>
    <property type="project" value="UniProtKB-UniPathway"/>
</dbReference>
<keyword evidence="6" id="KW-0442">Lipid degradation</keyword>
<dbReference type="InterPro" id="IPR006180">
    <property type="entry name" value="3-OHacyl-CoA_DH_CS"/>
</dbReference>
<dbReference type="Pfam" id="PF00378">
    <property type="entry name" value="ECH_1"/>
    <property type="match status" value="1"/>
</dbReference>
<dbReference type="InterPro" id="IPR006176">
    <property type="entry name" value="3-OHacyl-CoA_DH_NAD-bd"/>
</dbReference>
<name>A0A3S3YHH1_9RHOB</name>
<dbReference type="OrthoDB" id="9771883at2"/>
<dbReference type="InterPro" id="IPR036291">
    <property type="entry name" value="NAD(P)-bd_dom_sf"/>
</dbReference>
<dbReference type="EMBL" id="SBLC01000016">
    <property type="protein sequence ID" value="RWY40440.1"/>
    <property type="molecule type" value="Genomic_DNA"/>
</dbReference>
<evidence type="ECO:0000256" key="11">
    <source>
        <dbReference type="ARBA" id="ARBA00023268"/>
    </source>
</evidence>
<evidence type="ECO:0000259" key="14">
    <source>
        <dbReference type="Pfam" id="PF02737"/>
    </source>
</evidence>
<accession>A0A3S3YHH1</accession>
<feature type="domain" description="3-hydroxyacyl-CoA dehydrogenase NAD binding" evidence="14">
    <location>
        <begin position="318"/>
        <end position="495"/>
    </location>
</feature>
<dbReference type="SUPFAM" id="SSF48179">
    <property type="entry name" value="6-phosphogluconate dehydrogenase C-terminal domain-like"/>
    <property type="match status" value="2"/>
</dbReference>
<keyword evidence="9" id="KW-0443">Lipid metabolism</keyword>
<evidence type="ECO:0000313" key="16">
    <source>
        <dbReference type="Proteomes" id="UP000287168"/>
    </source>
</evidence>
<evidence type="ECO:0000256" key="5">
    <source>
        <dbReference type="ARBA" id="ARBA00022832"/>
    </source>
</evidence>
<evidence type="ECO:0000259" key="13">
    <source>
        <dbReference type="Pfam" id="PF00725"/>
    </source>
</evidence>
<dbReference type="Gene3D" id="3.90.226.10">
    <property type="entry name" value="2-enoyl-CoA Hydratase, Chain A, domain 1"/>
    <property type="match status" value="1"/>
</dbReference>
<dbReference type="InterPro" id="IPR029045">
    <property type="entry name" value="ClpP/crotonase-like_dom_sf"/>
</dbReference>
<dbReference type="PANTHER" id="PTHR43612">
    <property type="entry name" value="TRIFUNCTIONAL ENZYME SUBUNIT ALPHA"/>
    <property type="match status" value="1"/>
</dbReference>
<evidence type="ECO:0000256" key="1">
    <source>
        <dbReference type="ARBA" id="ARBA00005005"/>
    </source>
</evidence>
<evidence type="ECO:0000256" key="9">
    <source>
        <dbReference type="ARBA" id="ARBA00023098"/>
    </source>
</evidence>
<evidence type="ECO:0000256" key="8">
    <source>
        <dbReference type="ARBA" id="ARBA00023027"/>
    </source>
</evidence>
<keyword evidence="11" id="KW-0511">Multifunctional enzyme</keyword>
<evidence type="ECO:0000256" key="6">
    <source>
        <dbReference type="ARBA" id="ARBA00022963"/>
    </source>
</evidence>
<dbReference type="GO" id="GO:0016853">
    <property type="term" value="F:isomerase activity"/>
    <property type="evidence" value="ECO:0007669"/>
    <property type="project" value="UniProtKB-KW"/>
</dbReference>
<dbReference type="UniPathway" id="UPA00659"/>
<dbReference type="InterPro" id="IPR001753">
    <property type="entry name" value="Enoyl-CoA_hydra/iso"/>
</dbReference>
<keyword evidence="10 15" id="KW-0456">Lyase</keyword>
<dbReference type="PROSITE" id="PS00067">
    <property type="entry name" value="3HCDH"/>
    <property type="match status" value="1"/>
</dbReference>